<feature type="compositionally biased region" description="Basic and acidic residues" evidence="1">
    <location>
        <begin position="376"/>
        <end position="390"/>
    </location>
</feature>
<dbReference type="InterPro" id="IPR013226">
    <property type="entry name" value="Pal1"/>
</dbReference>
<keyword evidence="3" id="KW-1185">Reference proteome</keyword>
<evidence type="ECO:0000256" key="1">
    <source>
        <dbReference type="SAM" id="MobiDB-lite"/>
    </source>
</evidence>
<feature type="compositionally biased region" description="Basic and acidic residues" evidence="1">
    <location>
        <begin position="113"/>
        <end position="151"/>
    </location>
</feature>
<dbReference type="AlphaFoldDB" id="A0AA37L5Y6"/>
<dbReference type="GeneID" id="73323624"/>
<organism evidence="2 3">
    <name type="scientific">Colletotrichum spaethianum</name>
    <dbReference type="NCBI Taxonomy" id="700344"/>
    <lineage>
        <taxon>Eukaryota</taxon>
        <taxon>Fungi</taxon>
        <taxon>Dikarya</taxon>
        <taxon>Ascomycota</taxon>
        <taxon>Pezizomycotina</taxon>
        <taxon>Sordariomycetes</taxon>
        <taxon>Hypocreomycetidae</taxon>
        <taxon>Glomerellales</taxon>
        <taxon>Glomerellaceae</taxon>
        <taxon>Colletotrichum</taxon>
        <taxon>Colletotrichum spaethianum species complex</taxon>
    </lineage>
</organism>
<sequence>MAPTLDRKASPTAEELFDSLIISDQKQSRPDEGRAPTNRPPGQSGRENVPPGRRGPPPPGHRPSRSQEEAMRQRRLQGSNGGPPRPAGAPGSPQRRPQERRPRRNSDSSVLIDIEKPLTEEEKKAKEARRRERERRAREGKDKDPKKPSRRLDIIDQLDATSIYGTGCRFSIPHSVIRSSVLMNPVFHHDGPFDAANPHRNRKGSRRAPMHAFAKDSLNMSLGGAGPLNKRPDHATFLGNNDGDASADFATAAARNAERKNDPAVFDPRSRGSIVYGEESMGLGASTFLEGTPAARAAIQRTQAEQAQQTAAEGLGRSKSIAQRIRGIKREPREYGPSGRITNPEGAYTSRRSPDANGPATSISYTGERNPFFSEYGKEPETISVRRTENGIKSPGSPPPVPRRGSANGLERRATADVTSPTEDGPSKPSGGFLARVKSLKGGRRRQVSDAIAPPPAPGTAA</sequence>
<comment type="caution">
    <text evidence="2">The sequence shown here is derived from an EMBL/GenBank/DDBJ whole genome shotgun (WGS) entry which is preliminary data.</text>
</comment>
<feature type="compositionally biased region" description="Basic and acidic residues" evidence="1">
    <location>
        <begin position="96"/>
        <end position="106"/>
    </location>
</feature>
<name>A0AA37L5Y6_9PEZI</name>
<feature type="region of interest" description="Disordered" evidence="1">
    <location>
        <begin position="1"/>
        <end position="151"/>
    </location>
</feature>
<reference evidence="2 3" key="1">
    <citation type="submission" date="2022-03" db="EMBL/GenBank/DDBJ databases">
        <title>Genome data of Colletotrichum spp.</title>
        <authorList>
            <person name="Utami Y.D."/>
            <person name="Hiruma K."/>
        </authorList>
    </citation>
    <scope>NUCLEOTIDE SEQUENCE [LARGE SCALE GENOMIC DNA]</scope>
    <source>
        <strain evidence="2 3">MAFF 239500</strain>
    </source>
</reference>
<feature type="region of interest" description="Disordered" evidence="1">
    <location>
        <begin position="326"/>
        <end position="462"/>
    </location>
</feature>
<dbReference type="PANTHER" id="PTHR28307:SF2">
    <property type="entry name" value="PROTEIN PAL1"/>
    <property type="match status" value="1"/>
</dbReference>
<dbReference type="EMBL" id="BQXU01000005">
    <property type="protein sequence ID" value="GKT42641.1"/>
    <property type="molecule type" value="Genomic_DNA"/>
</dbReference>
<feature type="compositionally biased region" description="Pro residues" evidence="1">
    <location>
        <begin position="453"/>
        <end position="462"/>
    </location>
</feature>
<dbReference type="RefSeq" id="XP_049124991.1">
    <property type="nucleotide sequence ID" value="XM_049269034.1"/>
</dbReference>
<gene>
    <name evidence="2" type="ORF">ColSpa_02822</name>
</gene>
<evidence type="ECO:0000313" key="2">
    <source>
        <dbReference type="EMBL" id="GKT42641.1"/>
    </source>
</evidence>
<protein>
    <submittedName>
        <fullName evidence="2">Protein PAL1</fullName>
    </submittedName>
</protein>
<evidence type="ECO:0000313" key="3">
    <source>
        <dbReference type="Proteomes" id="UP001055115"/>
    </source>
</evidence>
<accession>A0AA37L5Y6</accession>
<proteinExistence type="predicted"/>
<dbReference type="PANTHER" id="PTHR28307">
    <property type="entry name" value="PROTEIN PAL1"/>
    <property type="match status" value="1"/>
</dbReference>
<dbReference type="Proteomes" id="UP001055115">
    <property type="component" value="Unassembled WGS sequence"/>
</dbReference>
<dbReference type="GO" id="GO:0005737">
    <property type="term" value="C:cytoplasm"/>
    <property type="evidence" value="ECO:0007669"/>
    <property type="project" value="TreeGrafter"/>
</dbReference>
<dbReference type="Pfam" id="PF08316">
    <property type="entry name" value="Pal1"/>
    <property type="match status" value="1"/>
</dbReference>